<dbReference type="Proteomes" id="UP001396334">
    <property type="component" value="Unassembled WGS sequence"/>
</dbReference>
<name>A0ABR1ZE10_9ROSI</name>
<accession>A0ABR1ZE10</accession>
<protein>
    <submittedName>
        <fullName evidence="1">Uncharacterized protein</fullName>
    </submittedName>
</protein>
<comment type="caution">
    <text evidence="1">The sequence shown here is derived from an EMBL/GenBank/DDBJ whole genome shotgun (WGS) entry which is preliminary data.</text>
</comment>
<reference evidence="1 2" key="1">
    <citation type="journal article" date="2024" name="G3 (Bethesda)">
        <title>Genome assembly of Hibiscus sabdariffa L. provides insights into metabolisms of medicinal natural products.</title>
        <authorList>
            <person name="Kim T."/>
        </authorList>
    </citation>
    <scope>NUCLEOTIDE SEQUENCE [LARGE SCALE GENOMIC DNA]</scope>
    <source>
        <strain evidence="1">TK-2024</strain>
        <tissue evidence="1">Old leaves</tissue>
    </source>
</reference>
<evidence type="ECO:0000313" key="1">
    <source>
        <dbReference type="EMBL" id="KAK8478623.1"/>
    </source>
</evidence>
<sequence length="346" mass="37186">MSKPNSPQALTLAPQIVGSANGRPPDECIVLEDVMMDRPRSPLLEDAQRQTKKGRNLDHSDNSLDFSMIKSDTDELYEPWMQVTSRKRRPSITRQKGNIVPSTDKDHQILGSRFATLSDDNVVEVSPENYVPVGTLLNQANGGIASGILNGSPKRSLAPAESSKGNAIITADKGKVVLHRNGMVRGKQGISGKGDTKVSVGKHVETSALVASRDKVIPAMTSLNKETHTVVHIENSEDGSILHQNHDRLQPKVSNGSGPKGGSKGALRIKGVPPLNTKGRKRADKGTTNVAISSCVSSLMSDLDRAKAENSRMVGGVDNSEEAVNALIQWCDNGAYENKISDDMQL</sequence>
<gene>
    <name evidence="1" type="ORF">V6N11_046768</name>
</gene>
<dbReference type="EMBL" id="JBBPBN010001329">
    <property type="protein sequence ID" value="KAK8478623.1"/>
    <property type="molecule type" value="Genomic_DNA"/>
</dbReference>
<evidence type="ECO:0000313" key="2">
    <source>
        <dbReference type="Proteomes" id="UP001396334"/>
    </source>
</evidence>
<proteinExistence type="predicted"/>
<organism evidence="1 2">
    <name type="scientific">Hibiscus sabdariffa</name>
    <name type="common">roselle</name>
    <dbReference type="NCBI Taxonomy" id="183260"/>
    <lineage>
        <taxon>Eukaryota</taxon>
        <taxon>Viridiplantae</taxon>
        <taxon>Streptophyta</taxon>
        <taxon>Embryophyta</taxon>
        <taxon>Tracheophyta</taxon>
        <taxon>Spermatophyta</taxon>
        <taxon>Magnoliopsida</taxon>
        <taxon>eudicotyledons</taxon>
        <taxon>Gunneridae</taxon>
        <taxon>Pentapetalae</taxon>
        <taxon>rosids</taxon>
        <taxon>malvids</taxon>
        <taxon>Malvales</taxon>
        <taxon>Malvaceae</taxon>
        <taxon>Malvoideae</taxon>
        <taxon>Hibiscus</taxon>
    </lineage>
</organism>
<keyword evidence="2" id="KW-1185">Reference proteome</keyword>